<dbReference type="InterPro" id="IPR055430">
    <property type="entry name" value="HAT_Syf1_CNRKL1_C"/>
</dbReference>
<feature type="repeat" description="TPR" evidence="4">
    <location>
        <begin position="738"/>
        <end position="771"/>
    </location>
</feature>
<dbReference type="Pfam" id="PF23231">
    <property type="entry name" value="HAT_Syf1_CNRKL1_C"/>
    <property type="match status" value="1"/>
</dbReference>
<accession>A0AAV9I981</accession>
<keyword evidence="2" id="KW-0677">Repeat</keyword>
<evidence type="ECO:0000256" key="4">
    <source>
        <dbReference type="PROSITE-ProRule" id="PRU00339"/>
    </source>
</evidence>
<comment type="caution">
    <text evidence="6">The sequence shown here is derived from an EMBL/GenBank/DDBJ whole genome shotgun (WGS) entry which is preliminary data.</text>
</comment>
<sequence length="840" mass="96991">MSLVSLSAFLNTQSWRTCDCCPFPRYRKRICCLKRILSPLCYCESRRKHFPLLYITCSSIHSRQNANQKEDSIQQQNNQYFEDKKILKRIVRERFQTAKKAENKGDWKLAIKLLTRCLELDSKDAHSWLALAKLKMKYCFDLQDIRRCLNEALQHRPENVHLLHAFAVFEYKAGFPDTARQLFLKGLSIEKDNGYIYQAWGLMEQRLGNIDRARELFQECLQMDANVEVFIALGMLEAKCGNLQQSRDIFETALKKSNMFPSSQGKVKKSSSGWHPKAGIYRAWASVEESFGSVSFAMELLSKAISECPMESETYFAMAKLEYKRKNWSEARKWIQLAESVGGTINVAIYSFWAILEEKLDNIDGARQLLEKASRIYVADCSILQTWATIEQRAGNVSKARELFQKSINIRPNAPAFVAWALMEERESNFEAARKLFQRALLVDRVHSPTYNAYALFEARRGNLQKARDIFEEGLGRMFSPCILHGYAQLELKYGNDISKAKKLLLQGTKCAYEDNSFIWHSLGHLQLLQRDFNKAIHTFEQGISRYPQNSLLYLGLALCYAAFLRESECIAQDQQTKTQYLHWTRQNFEKAIQCDPFHAHAWQSWGVFELSQGKYEAARELLERGIQNCPSHVALWQALGLLEAQCGNMTKAREIFAHGSCLPLSSSHVRLYHTWACCELRAGTIEEARRLLEEALKFDDTHGPIWNVYGMLEEHHGSVHRARALFEKGIQRAPKHVHLYVSYGLFEFRQGNETKAEELFHLAFQIDPHSSYLKEAFSKFNQMISLSGRKSISPFLEMRNKHKRTMSHLKLSWLEMDLLSDLSSPFLATDICASRSFDV</sequence>
<evidence type="ECO:0000313" key="7">
    <source>
        <dbReference type="Proteomes" id="UP001300502"/>
    </source>
</evidence>
<dbReference type="Proteomes" id="UP001300502">
    <property type="component" value="Unassembled WGS sequence"/>
</dbReference>
<dbReference type="Pfam" id="PF13432">
    <property type="entry name" value="TPR_16"/>
    <property type="match status" value="1"/>
</dbReference>
<dbReference type="GO" id="GO:0006397">
    <property type="term" value="P:mRNA processing"/>
    <property type="evidence" value="ECO:0007669"/>
    <property type="project" value="InterPro"/>
</dbReference>
<name>A0AAV9I981_9RHOD</name>
<dbReference type="InterPro" id="IPR011990">
    <property type="entry name" value="TPR-like_helical_dom_sf"/>
</dbReference>
<dbReference type="PANTHER" id="PTHR44917">
    <property type="entry name" value="PROTEIN HIGH CHLOROPHYLL FLUORESCENT 107"/>
    <property type="match status" value="1"/>
</dbReference>
<evidence type="ECO:0000259" key="5">
    <source>
        <dbReference type="Pfam" id="PF23231"/>
    </source>
</evidence>
<feature type="repeat" description="TPR" evidence="4">
    <location>
        <begin position="517"/>
        <end position="550"/>
    </location>
</feature>
<keyword evidence="3" id="KW-0539">Nucleus</keyword>
<evidence type="ECO:0000256" key="3">
    <source>
        <dbReference type="ARBA" id="ARBA00023242"/>
    </source>
</evidence>
<dbReference type="PROSITE" id="PS50005">
    <property type="entry name" value="TPR"/>
    <property type="match status" value="3"/>
</dbReference>
<dbReference type="Pfam" id="PF13181">
    <property type="entry name" value="TPR_8"/>
    <property type="match status" value="1"/>
</dbReference>
<dbReference type="SUPFAM" id="SSF48452">
    <property type="entry name" value="TPR-like"/>
    <property type="match status" value="4"/>
</dbReference>
<organism evidence="6 7">
    <name type="scientific">Galdieria yellowstonensis</name>
    <dbReference type="NCBI Taxonomy" id="3028027"/>
    <lineage>
        <taxon>Eukaryota</taxon>
        <taxon>Rhodophyta</taxon>
        <taxon>Bangiophyceae</taxon>
        <taxon>Galdieriales</taxon>
        <taxon>Galdieriaceae</taxon>
        <taxon>Galdieria</taxon>
    </lineage>
</organism>
<dbReference type="SMART" id="SM00386">
    <property type="entry name" value="HAT"/>
    <property type="match status" value="14"/>
</dbReference>
<dbReference type="PANTHER" id="PTHR44917:SF1">
    <property type="entry name" value="PROTEIN HIGH CHLOROPHYLL FLUORESCENT 107"/>
    <property type="match status" value="1"/>
</dbReference>
<dbReference type="InterPro" id="IPR003107">
    <property type="entry name" value="HAT"/>
</dbReference>
<dbReference type="GO" id="GO:0003729">
    <property type="term" value="F:mRNA binding"/>
    <property type="evidence" value="ECO:0007669"/>
    <property type="project" value="InterPro"/>
</dbReference>
<reference evidence="6 7" key="1">
    <citation type="submission" date="2022-07" db="EMBL/GenBank/DDBJ databases">
        <title>Genome-wide signatures of adaptation to extreme environments.</title>
        <authorList>
            <person name="Cho C.H."/>
            <person name="Yoon H.S."/>
        </authorList>
    </citation>
    <scope>NUCLEOTIDE SEQUENCE [LARGE SCALE GENOMIC DNA]</scope>
    <source>
        <strain evidence="6 7">108.79 E11</strain>
    </source>
</reference>
<keyword evidence="7" id="KW-1185">Reference proteome</keyword>
<comment type="subcellular location">
    <subcellularLocation>
        <location evidence="1">Nucleus</location>
    </subcellularLocation>
</comment>
<dbReference type="InterPro" id="IPR019734">
    <property type="entry name" value="TPR_rpt"/>
</dbReference>
<dbReference type="InterPro" id="IPR044624">
    <property type="entry name" value="Mbb1-like"/>
</dbReference>
<evidence type="ECO:0000313" key="6">
    <source>
        <dbReference type="EMBL" id="KAK4523959.1"/>
    </source>
</evidence>
<dbReference type="Gene3D" id="1.25.40.10">
    <property type="entry name" value="Tetratricopeptide repeat domain"/>
    <property type="match status" value="5"/>
</dbReference>
<dbReference type="EMBL" id="JANCYU010000020">
    <property type="protein sequence ID" value="KAK4523959.1"/>
    <property type="molecule type" value="Genomic_DNA"/>
</dbReference>
<feature type="domain" description="Pre-mRNA-splicing factor Syf1/CRNKL1-like C-terminal HAT-repeats" evidence="5">
    <location>
        <begin position="615"/>
        <end position="768"/>
    </location>
</feature>
<keyword evidence="4" id="KW-0802">TPR repeat</keyword>
<gene>
    <name evidence="6" type="ORF">GAYE_SCF00G1857</name>
</gene>
<dbReference type="SMART" id="SM00028">
    <property type="entry name" value="TPR"/>
    <property type="match status" value="11"/>
</dbReference>
<feature type="repeat" description="TPR" evidence="4">
    <location>
        <begin position="600"/>
        <end position="633"/>
    </location>
</feature>
<evidence type="ECO:0000256" key="1">
    <source>
        <dbReference type="ARBA" id="ARBA00004123"/>
    </source>
</evidence>
<dbReference type="GO" id="GO:0005634">
    <property type="term" value="C:nucleus"/>
    <property type="evidence" value="ECO:0007669"/>
    <property type="project" value="UniProtKB-SubCell"/>
</dbReference>
<protein>
    <recommendedName>
        <fullName evidence="5">Pre-mRNA-splicing factor Syf1/CRNKL1-like C-terminal HAT-repeats domain-containing protein</fullName>
    </recommendedName>
</protein>
<dbReference type="AlphaFoldDB" id="A0AAV9I981"/>
<proteinExistence type="predicted"/>
<evidence type="ECO:0000256" key="2">
    <source>
        <dbReference type="ARBA" id="ARBA00022737"/>
    </source>
</evidence>